<keyword evidence="3" id="KW-1185">Reference proteome</keyword>
<sequence length="80" mass="8604">MPRYTGDKSRLSKTKSNTYAGVAFWEFGSFLAGAKVLLPVSKINPALLASYTGAIAPGTLYAMSSLYYFLLTPADDADET</sequence>
<dbReference type="InParanoid" id="M4BBW7"/>
<name>M4BBW7_HYAAE</name>
<feature type="transmembrane region" description="Helical" evidence="1">
    <location>
        <begin position="50"/>
        <end position="70"/>
    </location>
</feature>
<reference evidence="3" key="1">
    <citation type="journal article" date="2010" name="Science">
        <title>Signatures of adaptation to obligate biotrophy in the Hyaloperonospora arabidopsidis genome.</title>
        <authorList>
            <person name="Baxter L."/>
            <person name="Tripathy S."/>
            <person name="Ishaque N."/>
            <person name="Boot N."/>
            <person name="Cabral A."/>
            <person name="Kemen E."/>
            <person name="Thines M."/>
            <person name="Ah-Fong A."/>
            <person name="Anderson R."/>
            <person name="Badejoko W."/>
            <person name="Bittner-Eddy P."/>
            <person name="Boore J.L."/>
            <person name="Chibucos M.C."/>
            <person name="Coates M."/>
            <person name="Dehal P."/>
            <person name="Delehaunty K."/>
            <person name="Dong S."/>
            <person name="Downton P."/>
            <person name="Dumas B."/>
            <person name="Fabro G."/>
            <person name="Fronick C."/>
            <person name="Fuerstenberg S.I."/>
            <person name="Fulton L."/>
            <person name="Gaulin E."/>
            <person name="Govers F."/>
            <person name="Hughes L."/>
            <person name="Humphray S."/>
            <person name="Jiang R.H."/>
            <person name="Judelson H."/>
            <person name="Kamoun S."/>
            <person name="Kyung K."/>
            <person name="Meijer H."/>
            <person name="Minx P."/>
            <person name="Morris P."/>
            <person name="Nelson J."/>
            <person name="Phuntumart V."/>
            <person name="Qutob D."/>
            <person name="Rehmany A."/>
            <person name="Rougon-Cardoso A."/>
            <person name="Ryden P."/>
            <person name="Torto-Alalibo T."/>
            <person name="Studholme D."/>
            <person name="Wang Y."/>
            <person name="Win J."/>
            <person name="Wood J."/>
            <person name="Clifton S.W."/>
            <person name="Rogers J."/>
            <person name="Van den Ackerveken G."/>
            <person name="Jones J.D."/>
            <person name="McDowell J.M."/>
            <person name="Beynon J."/>
            <person name="Tyler B.M."/>
        </authorList>
    </citation>
    <scope>NUCLEOTIDE SEQUENCE [LARGE SCALE GENOMIC DNA]</scope>
    <source>
        <strain evidence="3">Emoy2</strain>
    </source>
</reference>
<keyword evidence="1" id="KW-0472">Membrane</keyword>
<dbReference type="EMBL" id="JH598116">
    <property type="status" value="NOT_ANNOTATED_CDS"/>
    <property type="molecule type" value="Genomic_DNA"/>
</dbReference>
<keyword evidence="1" id="KW-1133">Transmembrane helix</keyword>
<dbReference type="Proteomes" id="UP000011713">
    <property type="component" value="Unassembled WGS sequence"/>
</dbReference>
<evidence type="ECO:0000256" key="1">
    <source>
        <dbReference type="SAM" id="Phobius"/>
    </source>
</evidence>
<proteinExistence type="predicted"/>
<reference evidence="2" key="2">
    <citation type="submission" date="2015-06" db="UniProtKB">
        <authorList>
            <consortium name="EnsemblProtists"/>
        </authorList>
    </citation>
    <scope>IDENTIFICATION</scope>
    <source>
        <strain evidence="2">Emoy2</strain>
    </source>
</reference>
<dbReference type="EnsemblProtists" id="HpaT803782">
    <property type="protein sequence ID" value="HpaP803782"/>
    <property type="gene ID" value="HpaG803782"/>
</dbReference>
<dbReference type="HOGENOM" id="CLU_2594908_0_0_1"/>
<protein>
    <submittedName>
        <fullName evidence="2">Uncharacterized protein</fullName>
    </submittedName>
</protein>
<evidence type="ECO:0000313" key="3">
    <source>
        <dbReference type="Proteomes" id="UP000011713"/>
    </source>
</evidence>
<evidence type="ECO:0000313" key="2">
    <source>
        <dbReference type="EnsemblProtists" id="HpaP803782"/>
    </source>
</evidence>
<dbReference type="VEuPathDB" id="FungiDB:HpaG803782"/>
<feature type="transmembrane region" description="Helical" evidence="1">
    <location>
        <begin position="20"/>
        <end position="38"/>
    </location>
</feature>
<organism evidence="2 3">
    <name type="scientific">Hyaloperonospora arabidopsidis (strain Emoy2)</name>
    <name type="common">Downy mildew agent</name>
    <name type="synonym">Peronospora arabidopsidis</name>
    <dbReference type="NCBI Taxonomy" id="559515"/>
    <lineage>
        <taxon>Eukaryota</taxon>
        <taxon>Sar</taxon>
        <taxon>Stramenopiles</taxon>
        <taxon>Oomycota</taxon>
        <taxon>Peronosporomycetes</taxon>
        <taxon>Peronosporales</taxon>
        <taxon>Peronosporaceae</taxon>
        <taxon>Hyaloperonospora</taxon>
    </lineage>
</organism>
<dbReference type="AlphaFoldDB" id="M4BBW7"/>
<keyword evidence="1" id="KW-0812">Transmembrane</keyword>
<accession>M4BBW7</accession>